<protein>
    <submittedName>
        <fullName evidence="2">Thioredoxin-like protein</fullName>
    </submittedName>
</protein>
<comment type="caution">
    <text evidence="2">The sequence shown here is derived from an EMBL/GenBank/DDBJ whole genome shotgun (WGS) entry which is preliminary data.</text>
</comment>
<dbReference type="PANTHER" id="PTHR13887">
    <property type="entry name" value="GLUTATHIONE S-TRANSFERASE KAPPA"/>
    <property type="match status" value="1"/>
</dbReference>
<dbReference type="InterPro" id="IPR001853">
    <property type="entry name" value="DSBA-like_thioredoxin_dom"/>
</dbReference>
<gene>
    <name evidence="2" type="ORF">BCR33DRAFT_714695</name>
</gene>
<sequence length="217" mass="24048">MSIRKVPVTIVTDTICPWCYIGKKRFESAVTQYKAKNEHIEFEISYQPFQLDSTLPKEGISKLGHYHKKFGKDRFDQMNVHVKNIGAALGINFSYGGLIGNSLDSHRLVKYAGTVSNEAQNKVINSLYKSYFEQEENIADVEVLVKAGKAGGLDEKVVREQIVGGDLLKAETLQAVEDVHASGVTGVPFFIIDNKFAISGGQEPETFMKVFDRALAA</sequence>
<evidence type="ECO:0000313" key="3">
    <source>
        <dbReference type="Proteomes" id="UP000193642"/>
    </source>
</evidence>
<evidence type="ECO:0000313" key="2">
    <source>
        <dbReference type="EMBL" id="ORY48316.1"/>
    </source>
</evidence>
<proteinExistence type="predicted"/>
<reference evidence="2 3" key="1">
    <citation type="submission" date="2016-07" db="EMBL/GenBank/DDBJ databases">
        <title>Pervasive Adenine N6-methylation of Active Genes in Fungi.</title>
        <authorList>
            <consortium name="DOE Joint Genome Institute"/>
            <person name="Mondo S.J."/>
            <person name="Dannebaum R.O."/>
            <person name="Kuo R.C."/>
            <person name="Labutti K."/>
            <person name="Haridas S."/>
            <person name="Kuo A."/>
            <person name="Salamov A."/>
            <person name="Ahrendt S.R."/>
            <person name="Lipzen A."/>
            <person name="Sullivan W."/>
            <person name="Andreopoulos W.B."/>
            <person name="Clum A."/>
            <person name="Lindquist E."/>
            <person name="Daum C."/>
            <person name="Ramamoorthy G.K."/>
            <person name="Gryganskyi A."/>
            <person name="Culley D."/>
            <person name="Magnuson J.K."/>
            <person name="James T.Y."/>
            <person name="O'Malley M.A."/>
            <person name="Stajich J.E."/>
            <person name="Spatafora J.W."/>
            <person name="Visel A."/>
            <person name="Grigoriev I.V."/>
        </authorList>
    </citation>
    <scope>NUCLEOTIDE SEQUENCE [LARGE SCALE GENOMIC DNA]</scope>
    <source>
        <strain evidence="2 3">JEL800</strain>
    </source>
</reference>
<dbReference type="Gene3D" id="3.40.30.10">
    <property type="entry name" value="Glutaredoxin"/>
    <property type="match status" value="1"/>
</dbReference>
<evidence type="ECO:0000259" key="1">
    <source>
        <dbReference type="Pfam" id="PF01323"/>
    </source>
</evidence>
<dbReference type="OrthoDB" id="1930760at2759"/>
<dbReference type="STRING" id="329046.A0A1Y2CN05"/>
<dbReference type="AlphaFoldDB" id="A0A1Y2CN05"/>
<dbReference type="InterPro" id="IPR036249">
    <property type="entry name" value="Thioredoxin-like_sf"/>
</dbReference>
<dbReference type="Proteomes" id="UP000193642">
    <property type="component" value="Unassembled WGS sequence"/>
</dbReference>
<accession>A0A1Y2CN05</accession>
<dbReference type="PANTHER" id="PTHR13887:SF41">
    <property type="entry name" value="THIOREDOXIN SUPERFAMILY PROTEIN"/>
    <property type="match status" value="1"/>
</dbReference>
<dbReference type="GO" id="GO:0016491">
    <property type="term" value="F:oxidoreductase activity"/>
    <property type="evidence" value="ECO:0007669"/>
    <property type="project" value="InterPro"/>
</dbReference>
<name>A0A1Y2CN05_9FUNG</name>
<dbReference type="CDD" id="cd03024">
    <property type="entry name" value="DsbA_FrnE"/>
    <property type="match status" value="1"/>
</dbReference>
<keyword evidence="3" id="KW-1185">Reference proteome</keyword>
<dbReference type="Pfam" id="PF01323">
    <property type="entry name" value="DSBA"/>
    <property type="match status" value="1"/>
</dbReference>
<dbReference type="EMBL" id="MCGO01000012">
    <property type="protein sequence ID" value="ORY48316.1"/>
    <property type="molecule type" value="Genomic_DNA"/>
</dbReference>
<feature type="domain" description="DSBA-like thioredoxin" evidence="1">
    <location>
        <begin position="8"/>
        <end position="209"/>
    </location>
</feature>
<dbReference type="SUPFAM" id="SSF52833">
    <property type="entry name" value="Thioredoxin-like"/>
    <property type="match status" value="1"/>
</dbReference>
<organism evidence="2 3">
    <name type="scientific">Rhizoclosmatium globosum</name>
    <dbReference type="NCBI Taxonomy" id="329046"/>
    <lineage>
        <taxon>Eukaryota</taxon>
        <taxon>Fungi</taxon>
        <taxon>Fungi incertae sedis</taxon>
        <taxon>Chytridiomycota</taxon>
        <taxon>Chytridiomycota incertae sedis</taxon>
        <taxon>Chytridiomycetes</taxon>
        <taxon>Chytridiales</taxon>
        <taxon>Chytriomycetaceae</taxon>
        <taxon>Rhizoclosmatium</taxon>
    </lineage>
</organism>